<organism evidence="2 3">
    <name type="scientific">Rarobacter faecitabidus</name>
    <dbReference type="NCBI Taxonomy" id="13243"/>
    <lineage>
        <taxon>Bacteria</taxon>
        <taxon>Bacillati</taxon>
        <taxon>Actinomycetota</taxon>
        <taxon>Actinomycetes</taxon>
        <taxon>Micrococcales</taxon>
        <taxon>Rarobacteraceae</taxon>
        <taxon>Rarobacter</taxon>
    </lineage>
</organism>
<dbReference type="Gene3D" id="2.60.40.2700">
    <property type="match status" value="3"/>
</dbReference>
<evidence type="ECO:0000313" key="3">
    <source>
        <dbReference type="Proteomes" id="UP000315389"/>
    </source>
</evidence>
<comment type="caution">
    <text evidence="2">The sequence shown here is derived from an EMBL/GenBank/DDBJ whole genome shotgun (WGS) entry which is preliminary data.</text>
</comment>
<sequence length="821" mass="84545">MNTSTKTRASSRTRKFIALAGIGAVALAGIVAAPSAMADDEPAASTNWLEGYFNNTGIADAGSQNGDIDGQNGFFVRGAGGLGANVSHSIAGNGSTSLNYTLAGGTDGAADNLSLNWEDPNVTIDTSLGLGSQTTTPATQLRFIGTSTYGSIRVNVTLNYENDGNPATPDASDEFLLEFSDWCENTSQGGSVAVTPKWTDRSWSGNVQSLACGLWASPVKDIPAGRTVESITIKPNVQPVDNETVRRFHLFAIASDAVVDANEIAIQGAGTVTLPGSATYSVGMPVTTATASVTWQNGAAATITPDSVRYVWQVGGKTVKITSTPEYQILAQDAGKSLRVVAVAKKAGMLTGTVASATLPIQFGSFSATTPPALTAPATVRVGDTISASAGAYDLPDALVTYQWSNGATTPSIQVAPSDLGQTLSVTVSASRPGYSSVVNTLQTSGQVQRGQLTTNAQATIAGTFATDQVLTATAGQYVPTATETYEWLADGASIPEATGSNYQIKAEDVGKVISLRVTATRNGYEDSQYTVTGSPAVASDIAVVVAPVVSQSPTVNAVTAVTPGTYAPSDATSTFQWSVNNVAVAGATGVTFTPRAADLGKSVQVKITVSAPGYNDLVTTLSAGAVKAATLTVTTQPKLTGSAKVGTNVKITAGTYNTAGVLLTYQWLRNGAPIAGATKSAYTPIATDRLGGLSVRVTASAAGFTSVTTTTNTLTVGTGTFKVKTKPAFKVGKKKITKKTKIKVGKKLTVSKGKYTTSGVKVTYRWYVGAKKVAGKKGAKSSYKVAKKNAGKKIFVKLTVKKAGYSTITVKTATTKKVSR</sequence>
<reference evidence="2 3" key="1">
    <citation type="submission" date="2019-06" db="EMBL/GenBank/DDBJ databases">
        <title>Sequencing the genomes of 1000 actinobacteria strains.</title>
        <authorList>
            <person name="Klenk H.-P."/>
        </authorList>
    </citation>
    <scope>NUCLEOTIDE SEQUENCE [LARGE SCALE GENOMIC DNA]</scope>
    <source>
        <strain evidence="2 3">DSM 4813</strain>
    </source>
</reference>
<evidence type="ECO:0000256" key="1">
    <source>
        <dbReference type="SAM" id="SignalP"/>
    </source>
</evidence>
<accession>A0A542ZUB4</accession>
<dbReference type="Proteomes" id="UP000315389">
    <property type="component" value="Unassembled WGS sequence"/>
</dbReference>
<dbReference type="AlphaFoldDB" id="A0A542ZUB4"/>
<evidence type="ECO:0000313" key="2">
    <source>
        <dbReference type="EMBL" id="TQL63932.1"/>
    </source>
</evidence>
<feature type="chain" id="PRO_5021718294" description="Ig-like domain-containing protein" evidence="1">
    <location>
        <begin position="39"/>
        <end position="821"/>
    </location>
</feature>
<keyword evidence="1" id="KW-0732">Signal</keyword>
<keyword evidence="3" id="KW-1185">Reference proteome</keyword>
<dbReference type="EMBL" id="VFOS01000001">
    <property type="protein sequence ID" value="TQL63932.1"/>
    <property type="molecule type" value="Genomic_DNA"/>
</dbReference>
<name>A0A542ZUB4_RARFA</name>
<dbReference type="OrthoDB" id="614750at2"/>
<proteinExistence type="predicted"/>
<feature type="signal peptide" evidence="1">
    <location>
        <begin position="1"/>
        <end position="38"/>
    </location>
</feature>
<protein>
    <recommendedName>
        <fullName evidence="4">Ig-like domain-containing protein</fullName>
    </recommendedName>
</protein>
<dbReference type="RefSeq" id="WP_142118492.1">
    <property type="nucleotide sequence ID" value="NZ_BAAASV010000002.1"/>
</dbReference>
<gene>
    <name evidence="2" type="ORF">FB461_0411</name>
</gene>
<evidence type="ECO:0008006" key="4">
    <source>
        <dbReference type="Google" id="ProtNLM"/>
    </source>
</evidence>